<keyword evidence="1 6" id="KW-0479">Metal-binding</keyword>
<evidence type="ECO:0000313" key="10">
    <source>
        <dbReference type="Proteomes" id="UP001652661"/>
    </source>
</evidence>
<reference evidence="11" key="1">
    <citation type="submission" date="2025-08" db="UniProtKB">
        <authorList>
            <consortium name="RefSeq"/>
        </authorList>
    </citation>
    <scope>IDENTIFICATION</scope>
    <source>
        <strain evidence="11">14028-0561.14</strain>
        <tissue evidence="11">Whole fly</tissue>
    </source>
</reference>
<feature type="region of interest" description="Disordered" evidence="7">
    <location>
        <begin position="1412"/>
        <end position="1443"/>
    </location>
</feature>
<feature type="domain" description="C2H2-type" evidence="8">
    <location>
        <begin position="1573"/>
        <end position="1600"/>
    </location>
</feature>
<dbReference type="InterPro" id="IPR013087">
    <property type="entry name" value="Znf_C2H2_type"/>
</dbReference>
<evidence type="ECO:0000256" key="6">
    <source>
        <dbReference type="PROSITE-ProRule" id="PRU01263"/>
    </source>
</evidence>
<dbReference type="Pfam" id="PF00096">
    <property type="entry name" value="zf-C2H2"/>
    <property type="match status" value="2"/>
</dbReference>
<dbReference type="PROSITE" id="PS00028">
    <property type="entry name" value="ZINC_FINGER_C2H2_1"/>
    <property type="match status" value="14"/>
</dbReference>
<feature type="compositionally biased region" description="Low complexity" evidence="7">
    <location>
        <begin position="1252"/>
        <end position="1273"/>
    </location>
</feature>
<dbReference type="Gene3D" id="3.40.1800.20">
    <property type="match status" value="1"/>
</dbReference>
<feature type="region of interest" description="Disordered" evidence="7">
    <location>
        <begin position="1238"/>
        <end position="1306"/>
    </location>
</feature>
<dbReference type="PROSITE" id="PS50157">
    <property type="entry name" value="ZINC_FINGER_C2H2_2"/>
    <property type="match status" value="12"/>
</dbReference>
<feature type="compositionally biased region" description="Acidic residues" evidence="7">
    <location>
        <begin position="1664"/>
        <end position="1709"/>
    </location>
</feature>
<feature type="domain" description="ZAD" evidence="9">
    <location>
        <begin position="75"/>
        <end position="151"/>
    </location>
</feature>
<keyword evidence="3 5" id="KW-0863">Zinc-finger</keyword>
<feature type="binding site" evidence="6">
    <location>
        <position position="124"/>
    </location>
    <ligand>
        <name>Zn(2+)</name>
        <dbReference type="ChEBI" id="CHEBI:29105"/>
    </ligand>
</feature>
<feature type="domain" description="C2H2-type" evidence="8">
    <location>
        <begin position="1387"/>
        <end position="1414"/>
    </location>
</feature>
<feature type="binding site" evidence="6">
    <location>
        <position position="77"/>
    </location>
    <ligand>
        <name>Zn(2+)</name>
        <dbReference type="ChEBI" id="CHEBI:29105"/>
    </ligand>
</feature>
<feature type="domain" description="C2H2-type" evidence="8">
    <location>
        <begin position="903"/>
        <end position="925"/>
    </location>
</feature>
<feature type="compositionally biased region" description="Low complexity" evidence="7">
    <location>
        <begin position="1427"/>
        <end position="1443"/>
    </location>
</feature>
<feature type="region of interest" description="Disordered" evidence="7">
    <location>
        <begin position="869"/>
        <end position="897"/>
    </location>
</feature>
<feature type="domain" description="C2H2-type" evidence="8">
    <location>
        <begin position="797"/>
        <end position="825"/>
    </location>
</feature>
<evidence type="ECO:0000256" key="2">
    <source>
        <dbReference type="ARBA" id="ARBA00022737"/>
    </source>
</evidence>
<feature type="compositionally biased region" description="Low complexity" evidence="7">
    <location>
        <begin position="954"/>
        <end position="967"/>
    </location>
</feature>
<feature type="compositionally biased region" description="Low complexity" evidence="7">
    <location>
        <begin position="182"/>
        <end position="192"/>
    </location>
</feature>
<dbReference type="InterPro" id="IPR036236">
    <property type="entry name" value="Znf_C2H2_sf"/>
</dbReference>
<evidence type="ECO:0000256" key="3">
    <source>
        <dbReference type="ARBA" id="ARBA00022771"/>
    </source>
</evidence>
<dbReference type="GO" id="GO:0005634">
    <property type="term" value="C:nucleus"/>
    <property type="evidence" value="ECO:0007669"/>
    <property type="project" value="InterPro"/>
</dbReference>
<feature type="compositionally biased region" description="Low complexity" evidence="7">
    <location>
        <begin position="1459"/>
        <end position="1489"/>
    </location>
</feature>
<feature type="compositionally biased region" description="Polar residues" evidence="7">
    <location>
        <begin position="1924"/>
        <end position="1944"/>
    </location>
</feature>
<gene>
    <name evidence="11" type="primary">hang</name>
</gene>
<accession>A0A6P4INF0</accession>
<evidence type="ECO:0000256" key="7">
    <source>
        <dbReference type="SAM" id="MobiDB-lite"/>
    </source>
</evidence>
<feature type="domain" description="C2H2-type" evidence="8">
    <location>
        <begin position="1497"/>
        <end position="1525"/>
    </location>
</feature>
<keyword evidence="10" id="KW-1185">Reference proteome</keyword>
<feature type="region of interest" description="Disordered" evidence="7">
    <location>
        <begin position="171"/>
        <end position="202"/>
    </location>
</feature>
<dbReference type="SMART" id="SM00355">
    <property type="entry name" value="ZnF_C2H2"/>
    <property type="match status" value="17"/>
</dbReference>
<evidence type="ECO:0000256" key="4">
    <source>
        <dbReference type="ARBA" id="ARBA00022833"/>
    </source>
</evidence>
<evidence type="ECO:0000313" key="11">
    <source>
        <dbReference type="RefSeq" id="XP_017029980.1"/>
    </source>
</evidence>
<keyword evidence="2" id="KW-0677">Repeat</keyword>
<feature type="region of interest" description="Disordered" evidence="7">
    <location>
        <begin position="954"/>
        <end position="986"/>
    </location>
</feature>
<keyword evidence="4 6" id="KW-0862">Zinc</keyword>
<feature type="domain" description="C2H2-type" evidence="8">
    <location>
        <begin position="766"/>
        <end position="794"/>
    </location>
</feature>
<dbReference type="SUPFAM" id="SSF57667">
    <property type="entry name" value="beta-beta-alpha zinc fingers"/>
    <property type="match status" value="4"/>
</dbReference>
<feature type="region of interest" description="Disordered" evidence="7">
    <location>
        <begin position="1458"/>
        <end position="1492"/>
    </location>
</feature>
<feature type="domain" description="C2H2-type" evidence="8">
    <location>
        <begin position="313"/>
        <end position="336"/>
    </location>
</feature>
<dbReference type="Proteomes" id="UP001652661">
    <property type="component" value="Chromosome X"/>
</dbReference>
<feature type="region of interest" description="Disordered" evidence="7">
    <location>
        <begin position="1628"/>
        <end position="1944"/>
    </location>
</feature>
<feature type="compositionally biased region" description="Low complexity" evidence="7">
    <location>
        <begin position="1711"/>
        <end position="1728"/>
    </location>
</feature>
<sequence>MCDAAATASETATTALLAGVSAVTVPGAGTPGAAAPSTTTSTSQPEASATATATTTMTAATTPLATKSERAARQNCCRLCIAPATECISIINSYAADKEPLSTKIHNCVSIKITAQDRLSLHICHACISYLNSWQSFKNRCHSSQTKQRQWLETSNKSKLFNYLDLNSAENGGASSDHQHQQHSQAAHQPQSENELDAEKAMAPATTAANILDGIPSLKKRKSLTVYPLPALPIKDEPIDTDDDYQMKMIDESDDMVDPTMFLERSEHEGDMPLMASEYDYTAQHGVNAHSLAAGLPPNAVANVAAAGDSKVASCRACSLQFSTRANARRHERNLHPNLFQLSTDSLHNTSVTKPTPALAAALEIQRAAAAAATAEANRAVGAAGGNITPQKYRQVVMNAFIKCEGGGYDYDNPEQYRPLLTHDKVEFIEQNEEFLEQYQTMTCRCCSKYFSTYKNFMAHVRKKYPLLPRNLCFNCLKMNDSKALFISHLKKRNCINLYRVLNTLRGKTPVLPISATDADATEAADDGVTATAVAVADAAGAGAVTMASPTVTIKGETAATPGERPEKLRAKELLVNKLYECKLCPKGFRTKHEFRTHVYDKHADVQRKDNNSIQCSFCGLDFADPVDRRRHYNNMDCIVRLRCMTCDAKLETHQRFLDHVYQDHLGGVGGGAGGASSDNASTTGSGLARSNSMEHSPGKRSLLGALGIGVGSSAEESRSSSVAPMQTSTPKPAGGGTATTASAPSSSNRGDASAPKSQYFSRMPQVCPICGQQYNNYNNVLRHMESKHPNKLPETYKCVRCGLGYPRISYLREHMINVHGVDKNRHSGGFEYIVNADAVKLADGSTPNVYTGRYDYVMKDLLSITNDEDDEEAAGSSMAKKMRLDDSSNNSSLAGVASQQQKECPICNAVFSNNIGLSNHMRSHYTAASVMTAALAAANRMTPKSLTITATPATTTDASPEAEASAQPMTSSNVVPPAMANQTPQEQAVFRRSLDQAADRRFRRMRCRICQRRFSSKKSYRYHMLTDHQVQNVQFIKCKLCNAEFAYEKGLKVHLFKVHGRAIKDEMIIKQFECEVCSIVYSSELELQQHKRSVHKLTSASASVSASASASALASASASFKMEDDVLMDEEGKSTADLSTLSANASGLGVGTPLYWYQCKYCPSNFNTNKKLAIHINSHDEFDSNDYSCKDCGNVYSGRKSLWVHRYKKHPQVPDPAECSLCRKIFFDRQMLDNHTPTCNRKPITSTGAHQQQQQQQLQQQDSLQQQQAALQRAVFRHKTGDDDDEEDDGQQQQQLEESDSNGGATASAAAAAVAASAQAALKIRIPEVACTICGARFTDQEHFSKHIQKHEQELYVDNPLAAMFDDGPADAGQFQVERQNENGEYACDLCAKTFPQVIALKVHRKWHFRGDSKQNPIDGEATQLTNNNHTTSNNNNNNSSNSMLHLRELHAVGLMPNQQQQQQQQQEQQSRSNNNNMNHSGGSSSSKSMKRKRELKCEYCASTFISNNNLRRHMYELHKHEVSNLPEPPIIQVDDHLQCRRCQLSFETKELWIEHKLADAKVVRPFCPFQWGCDLCGEYLSRKEKLMNHINNHLKEEVIVPVATKAAIKREAAAAAATAATAANAAELTADEEVDQDRENKARDNKDKATTAVVAGGKKDEESDDLDEEDSSGEEEESSGTGDDEDDEEDDSEDDEGDGGEGEDEEGVQPGQLLTQQQQQPQQQQHNQDDDDLVEEVNSSDDEDDGEVESDDDDVGEDDDEGDVDDEDDDVEEPEPVAVAQPLMNGNGKPKMPLLIMPTSDDDEDVDDGVMPIDDIIEEEFDEDEAEPDADPDPDVDDAIEEVDDDDLDEDGDDVEMEMEVEMEEEVVSAASSSESESSSTTTSNSHSHSHSHSTGATPEPHQKPFSQWAKAHSGSSSNSSRQQGGVTSNHNGGTTTSQDEA</sequence>
<feature type="region of interest" description="Disordered" evidence="7">
    <location>
        <begin position="672"/>
        <end position="758"/>
    </location>
</feature>
<dbReference type="Pfam" id="PF13894">
    <property type="entry name" value="zf-C2H2_4"/>
    <property type="match status" value="1"/>
</dbReference>
<feature type="binding site" evidence="6">
    <location>
        <position position="127"/>
    </location>
    <ligand>
        <name>Zn(2+)</name>
        <dbReference type="ChEBI" id="CHEBI:29105"/>
    </ligand>
</feature>
<feature type="compositionally biased region" description="Low complexity" evidence="7">
    <location>
        <begin position="676"/>
        <end position="687"/>
    </location>
</feature>
<feature type="compositionally biased region" description="Low complexity" evidence="7">
    <location>
        <begin position="712"/>
        <end position="748"/>
    </location>
</feature>
<feature type="compositionally biased region" description="Acidic residues" evidence="7">
    <location>
        <begin position="1731"/>
        <end position="1777"/>
    </location>
</feature>
<feature type="compositionally biased region" description="Polar residues" evidence="7">
    <location>
        <begin position="968"/>
        <end position="986"/>
    </location>
</feature>
<feature type="domain" description="C2H2-type" evidence="8">
    <location>
        <begin position="1330"/>
        <end position="1357"/>
    </location>
</feature>
<evidence type="ECO:0000256" key="5">
    <source>
        <dbReference type="PROSITE-ProRule" id="PRU00042"/>
    </source>
</evidence>
<protein>
    <submittedName>
        <fullName evidence="11">Zinc finger protein hangover isoform X4</fullName>
    </submittedName>
</protein>
<feature type="compositionally biased region" description="Polar residues" evidence="7">
    <location>
        <begin position="888"/>
        <end position="897"/>
    </location>
</feature>
<evidence type="ECO:0000259" key="8">
    <source>
        <dbReference type="PROSITE" id="PS50157"/>
    </source>
</evidence>
<evidence type="ECO:0000259" key="9">
    <source>
        <dbReference type="PROSITE" id="PS51915"/>
    </source>
</evidence>
<feature type="compositionally biased region" description="Low complexity" evidence="7">
    <location>
        <begin position="1870"/>
        <end position="1889"/>
    </location>
</feature>
<dbReference type="GO" id="GO:0000977">
    <property type="term" value="F:RNA polymerase II transcription regulatory region sequence-specific DNA binding"/>
    <property type="evidence" value="ECO:0007669"/>
    <property type="project" value="TreeGrafter"/>
</dbReference>
<feature type="domain" description="C2H2-type" evidence="8">
    <location>
        <begin position="580"/>
        <end position="608"/>
    </location>
</feature>
<dbReference type="RefSeq" id="XP_017029980.1">
    <property type="nucleotide sequence ID" value="XM_017174491.3"/>
</dbReference>
<feature type="binding site" evidence="6">
    <location>
        <position position="80"/>
    </location>
    <ligand>
        <name>Zn(2+)</name>
        <dbReference type="ChEBI" id="CHEBI:29105"/>
    </ligand>
</feature>
<dbReference type="SMART" id="SM00868">
    <property type="entry name" value="zf-AD"/>
    <property type="match status" value="1"/>
</dbReference>
<dbReference type="GO" id="GO:0000981">
    <property type="term" value="F:DNA-binding transcription factor activity, RNA polymerase II-specific"/>
    <property type="evidence" value="ECO:0007669"/>
    <property type="project" value="TreeGrafter"/>
</dbReference>
<feature type="compositionally biased region" description="Acidic residues" evidence="7">
    <location>
        <begin position="1817"/>
        <end position="1869"/>
    </location>
</feature>
<dbReference type="OrthoDB" id="6077919at2759"/>
<dbReference type="Pfam" id="PF12874">
    <property type="entry name" value="zf-met"/>
    <property type="match status" value="2"/>
</dbReference>
<dbReference type="SUPFAM" id="SSF57716">
    <property type="entry name" value="Glucocorticoid receptor-like (DNA-binding domain)"/>
    <property type="match status" value="1"/>
</dbReference>
<feature type="compositionally biased region" description="Polar residues" evidence="7">
    <location>
        <begin position="1238"/>
        <end position="1251"/>
    </location>
</feature>
<feature type="compositionally biased region" description="Basic and acidic residues" evidence="7">
    <location>
        <begin position="1639"/>
        <end position="1651"/>
    </location>
</feature>
<name>A0A6P4INF0_DROKI</name>
<dbReference type="PANTHER" id="PTHR24409">
    <property type="entry name" value="ZINC FINGER PROTEIN 142"/>
    <property type="match status" value="1"/>
</dbReference>
<dbReference type="PANTHER" id="PTHR24409:SF295">
    <property type="entry name" value="AZ2-RELATED"/>
    <property type="match status" value="1"/>
</dbReference>
<feature type="domain" description="C2H2-type" evidence="8">
    <location>
        <begin position="1188"/>
        <end position="1211"/>
    </location>
</feature>
<feature type="region of interest" description="Disordered" evidence="7">
    <location>
        <begin position="31"/>
        <end position="54"/>
    </location>
</feature>
<dbReference type="GO" id="GO:0008270">
    <property type="term" value="F:zinc ion binding"/>
    <property type="evidence" value="ECO:0007669"/>
    <property type="project" value="UniProtKB-UniRule"/>
</dbReference>
<evidence type="ECO:0000256" key="1">
    <source>
        <dbReference type="ARBA" id="ARBA00022723"/>
    </source>
</evidence>
<feature type="domain" description="C2H2-type" evidence="8">
    <location>
        <begin position="1073"/>
        <end position="1096"/>
    </location>
</feature>
<proteinExistence type="predicted"/>
<dbReference type="InterPro" id="IPR012934">
    <property type="entry name" value="Znf_AD"/>
</dbReference>
<dbReference type="Pfam" id="PF07776">
    <property type="entry name" value="zf-AD"/>
    <property type="match status" value="1"/>
</dbReference>
<dbReference type="PROSITE" id="PS51915">
    <property type="entry name" value="ZAD"/>
    <property type="match status" value="1"/>
</dbReference>
<dbReference type="Gene3D" id="3.30.160.60">
    <property type="entry name" value="Classic Zinc Finger"/>
    <property type="match status" value="7"/>
</dbReference>
<organism evidence="10 11">
    <name type="scientific">Drosophila kikkawai</name>
    <name type="common">Fruit fly</name>
    <dbReference type="NCBI Taxonomy" id="30033"/>
    <lineage>
        <taxon>Eukaryota</taxon>
        <taxon>Metazoa</taxon>
        <taxon>Ecdysozoa</taxon>
        <taxon>Arthropoda</taxon>
        <taxon>Hexapoda</taxon>
        <taxon>Insecta</taxon>
        <taxon>Pterygota</taxon>
        <taxon>Neoptera</taxon>
        <taxon>Endopterygota</taxon>
        <taxon>Diptera</taxon>
        <taxon>Brachycera</taxon>
        <taxon>Muscomorpha</taxon>
        <taxon>Ephydroidea</taxon>
        <taxon>Drosophilidae</taxon>
        <taxon>Drosophila</taxon>
        <taxon>Sophophora</taxon>
    </lineage>
</organism>
<feature type="domain" description="C2H2-type" evidence="8">
    <location>
        <begin position="1158"/>
        <end position="1180"/>
    </location>
</feature>